<evidence type="ECO:0000313" key="4">
    <source>
        <dbReference type="EMBL" id="CAI0557404.1"/>
    </source>
</evidence>
<comment type="caution">
    <text evidence="4">The sequence shown here is derived from an EMBL/GenBank/DDBJ whole genome shotgun (WGS) entry which is preliminary data.</text>
</comment>
<keyword evidence="2" id="KW-0129">CBS domain</keyword>
<feature type="domain" description="CBS" evidence="3">
    <location>
        <begin position="73"/>
        <end position="151"/>
    </location>
</feature>
<feature type="domain" description="CBS" evidence="3">
    <location>
        <begin position="185"/>
        <end position="242"/>
    </location>
</feature>
<accession>A0AAV0RIQ5</accession>
<dbReference type="Gene3D" id="3.10.580.10">
    <property type="entry name" value="CBS-domain"/>
    <property type="match status" value="2"/>
</dbReference>
<organism evidence="4 5">
    <name type="scientific">Linum tenue</name>
    <dbReference type="NCBI Taxonomy" id="586396"/>
    <lineage>
        <taxon>Eukaryota</taxon>
        <taxon>Viridiplantae</taxon>
        <taxon>Streptophyta</taxon>
        <taxon>Embryophyta</taxon>
        <taxon>Tracheophyta</taxon>
        <taxon>Spermatophyta</taxon>
        <taxon>Magnoliopsida</taxon>
        <taxon>eudicotyledons</taxon>
        <taxon>Gunneridae</taxon>
        <taxon>Pentapetalae</taxon>
        <taxon>rosids</taxon>
        <taxon>fabids</taxon>
        <taxon>Malpighiales</taxon>
        <taxon>Linaceae</taxon>
        <taxon>Linum</taxon>
    </lineage>
</organism>
<evidence type="ECO:0000256" key="1">
    <source>
        <dbReference type="ARBA" id="ARBA00022737"/>
    </source>
</evidence>
<dbReference type="InterPro" id="IPR051462">
    <property type="entry name" value="CBS_domain-containing"/>
</dbReference>
<proteinExistence type="predicted"/>
<dbReference type="EMBL" id="CAMGYJ010000011">
    <property type="protein sequence ID" value="CAI0557404.1"/>
    <property type="molecule type" value="Genomic_DNA"/>
</dbReference>
<keyword evidence="1" id="KW-0677">Repeat</keyword>
<dbReference type="PANTHER" id="PTHR48108:SF6">
    <property type="entry name" value="CBS DOMAIN-CONTAINING PROTEIN CBSX1, CHLOROPLASTIC"/>
    <property type="match status" value="1"/>
</dbReference>
<dbReference type="SUPFAM" id="SSF54631">
    <property type="entry name" value="CBS-domain pair"/>
    <property type="match status" value="1"/>
</dbReference>
<evidence type="ECO:0000259" key="3">
    <source>
        <dbReference type="PROSITE" id="PS51371"/>
    </source>
</evidence>
<keyword evidence="5" id="KW-1185">Reference proteome</keyword>
<reference evidence="4" key="1">
    <citation type="submission" date="2022-08" db="EMBL/GenBank/DDBJ databases">
        <authorList>
            <person name="Gutierrez-Valencia J."/>
        </authorList>
    </citation>
    <scope>NUCLEOTIDE SEQUENCE</scope>
</reference>
<dbReference type="AlphaFoldDB" id="A0AAV0RIQ5"/>
<name>A0AAV0RIQ5_9ROSI</name>
<evidence type="ECO:0000256" key="2">
    <source>
        <dbReference type="PROSITE-ProRule" id="PRU00703"/>
    </source>
</evidence>
<dbReference type="SMART" id="SM00116">
    <property type="entry name" value="CBS"/>
    <property type="match status" value="2"/>
</dbReference>
<dbReference type="InterPro" id="IPR000644">
    <property type="entry name" value="CBS_dom"/>
</dbReference>
<sequence length="249" mass="27391">MASPSSYTSLAKPPTLFTLHSSCLRPPPALASQVAGRRRLTFSRRQQHSGLAVASLTNSAPARNGTYKVGDFMTRKEDLLVVKPSTGVDQALEVIVEKRITGFPVIDDHWNLVLLCLLTHGLISCYSLLQVGFVSDYDLLALDSISGCNQSDNNLFPDVDSTWKAFNEIQKLLGKTNGKVVGDLMTPNPLTVRENTNLEDAVRLLLETKYRRLPVVDGDGKLVGLLTRGTVVRAALQMKRESPRSTWNL</sequence>
<dbReference type="Pfam" id="PF00571">
    <property type="entry name" value="CBS"/>
    <property type="match status" value="2"/>
</dbReference>
<dbReference type="PANTHER" id="PTHR48108">
    <property type="entry name" value="CBS DOMAIN-CONTAINING PROTEIN CBSX2, CHLOROPLASTIC"/>
    <property type="match status" value="1"/>
</dbReference>
<evidence type="ECO:0000313" key="5">
    <source>
        <dbReference type="Proteomes" id="UP001154282"/>
    </source>
</evidence>
<dbReference type="Proteomes" id="UP001154282">
    <property type="component" value="Unassembled WGS sequence"/>
</dbReference>
<gene>
    <name evidence="4" type="ORF">LITE_LOCUS48351</name>
</gene>
<protein>
    <recommendedName>
        <fullName evidence="3">CBS domain-containing protein</fullName>
    </recommendedName>
</protein>
<dbReference type="PROSITE" id="PS51371">
    <property type="entry name" value="CBS"/>
    <property type="match status" value="2"/>
</dbReference>
<dbReference type="InterPro" id="IPR046342">
    <property type="entry name" value="CBS_dom_sf"/>
</dbReference>